<name>A0A6G3MDP5_HENSL</name>
<dbReference type="EMBL" id="GHBP01000110">
    <property type="protein sequence ID" value="NDJ92137.1"/>
    <property type="molecule type" value="Transcribed_RNA"/>
</dbReference>
<protein>
    <submittedName>
        <fullName evidence="2">ADP-ribose pyrophosphatase, mitochondrial (Trinotate prediction)</fullName>
    </submittedName>
</protein>
<feature type="domain" description="Nudix hydrolase" evidence="1">
    <location>
        <begin position="124"/>
        <end position="180"/>
    </location>
</feature>
<dbReference type="InterPro" id="IPR000086">
    <property type="entry name" value="NUDIX_hydrolase_dom"/>
</dbReference>
<reference evidence="2" key="1">
    <citation type="submission" date="2018-11" db="EMBL/GenBank/DDBJ databases">
        <title>Henneguya salminicola genome and transcriptome.</title>
        <authorList>
            <person name="Yahalomi D."/>
            <person name="Atkinson S.D."/>
            <person name="Neuhof M."/>
            <person name="Chang E.S."/>
            <person name="Philippe H."/>
            <person name="Cartwright P."/>
            <person name="Bartholomew J.L."/>
            <person name="Huchon D."/>
        </authorList>
    </citation>
    <scope>NUCLEOTIDE SEQUENCE</scope>
    <source>
        <strain evidence="2">Hz1</strain>
        <tissue evidence="2">Whole</tissue>
    </source>
</reference>
<sequence length="256" mass="29062">MSLNHKYPGSKIIKAYVPKNLSSWSVEYPNYNPVYYTSPRVLRHPSWADDDSTQDIKFNQNDEYINRVSYTGHYSIAFGVPRNPVCRTGIIGRGLLGKWGPNHAVDIIISRWKKNGFIEFICITRKYSGNLAFPGGMVDNGETENGAMVREAMEEVFNLKHTDELKRAAKWLKKNIPNGNDLYMGYIHDSRNTDNAWIETRVRGCIEKNGDKIDFNVNAGSDAGGAFWITASNKLNISYHHKSILKTYCNIIGAKF</sequence>
<dbReference type="Gene3D" id="3.90.79.10">
    <property type="entry name" value="Nucleoside Triphosphate Pyrophosphohydrolase"/>
    <property type="match status" value="1"/>
</dbReference>
<evidence type="ECO:0000313" key="2">
    <source>
        <dbReference type="EMBL" id="NDJ92137.1"/>
    </source>
</evidence>
<dbReference type="PANTHER" id="PTHR13030:SF8">
    <property type="entry name" value="ADP-RIBOSE PYROPHOSPHATASE, MITOCHONDRIAL"/>
    <property type="match status" value="1"/>
</dbReference>
<dbReference type="Pfam" id="PF00293">
    <property type="entry name" value="NUDIX"/>
    <property type="match status" value="1"/>
</dbReference>
<dbReference type="InterPro" id="IPR015797">
    <property type="entry name" value="NUDIX_hydrolase-like_dom_sf"/>
</dbReference>
<dbReference type="PANTHER" id="PTHR13030">
    <property type="entry name" value="NUDIX HYDROLASE"/>
    <property type="match status" value="1"/>
</dbReference>
<dbReference type="SUPFAM" id="SSF55811">
    <property type="entry name" value="Nudix"/>
    <property type="match status" value="1"/>
</dbReference>
<dbReference type="InterPro" id="IPR039989">
    <property type="entry name" value="NUDT9"/>
</dbReference>
<accession>A0A6G3MDP5</accession>
<evidence type="ECO:0000259" key="1">
    <source>
        <dbReference type="Pfam" id="PF00293"/>
    </source>
</evidence>
<dbReference type="GO" id="GO:0047631">
    <property type="term" value="F:ADP-ribose diphosphatase activity"/>
    <property type="evidence" value="ECO:0007669"/>
    <property type="project" value="InterPro"/>
</dbReference>
<dbReference type="Pfam" id="PF25969">
    <property type="entry name" value="NUDT9_N"/>
    <property type="match status" value="1"/>
</dbReference>
<dbReference type="AlphaFoldDB" id="A0A6G3MDP5"/>
<organism evidence="2">
    <name type="scientific">Henneguya salminicola</name>
    <name type="common">Myxosporean</name>
    <dbReference type="NCBI Taxonomy" id="69463"/>
    <lineage>
        <taxon>Eukaryota</taxon>
        <taxon>Metazoa</taxon>
        <taxon>Cnidaria</taxon>
        <taxon>Myxozoa</taxon>
        <taxon>Myxosporea</taxon>
        <taxon>Bivalvulida</taxon>
        <taxon>Platysporina</taxon>
        <taxon>Myxobolidae</taxon>
        <taxon>Henneguya</taxon>
    </lineage>
</organism>
<proteinExistence type="predicted"/>